<organism evidence="1 2">
    <name type="scientific">Microbulbifer aestuariivivens</name>
    <dbReference type="NCBI Taxonomy" id="1908308"/>
    <lineage>
        <taxon>Bacteria</taxon>
        <taxon>Pseudomonadati</taxon>
        <taxon>Pseudomonadota</taxon>
        <taxon>Gammaproteobacteria</taxon>
        <taxon>Cellvibrionales</taxon>
        <taxon>Microbulbiferaceae</taxon>
        <taxon>Microbulbifer</taxon>
    </lineage>
</organism>
<gene>
    <name evidence="1" type="ORF">Maes01_01235</name>
</gene>
<dbReference type="EMBL" id="BAABRT010000007">
    <property type="protein sequence ID" value="GAA5524678.1"/>
    <property type="molecule type" value="Genomic_DNA"/>
</dbReference>
<name>A0ABP9WQX2_9GAMM</name>
<comment type="caution">
    <text evidence="1">The sequence shown here is derived from an EMBL/GenBank/DDBJ whole genome shotgun (WGS) entry which is preliminary data.</text>
</comment>
<proteinExistence type="predicted"/>
<keyword evidence="2" id="KW-1185">Reference proteome</keyword>
<evidence type="ECO:0000313" key="2">
    <source>
        <dbReference type="Proteomes" id="UP001408594"/>
    </source>
</evidence>
<reference evidence="1 2" key="1">
    <citation type="submission" date="2024-02" db="EMBL/GenBank/DDBJ databases">
        <title>Microbulbifer aestuariivivens NBRC 112533.</title>
        <authorList>
            <person name="Ichikawa N."/>
            <person name="Katano-Makiyama Y."/>
            <person name="Hidaka K."/>
        </authorList>
    </citation>
    <scope>NUCLEOTIDE SEQUENCE [LARGE SCALE GENOMIC DNA]</scope>
    <source>
        <strain evidence="1 2">NBRC 112533</strain>
    </source>
</reference>
<accession>A0ABP9WQX2</accession>
<dbReference type="Proteomes" id="UP001408594">
    <property type="component" value="Unassembled WGS sequence"/>
</dbReference>
<sequence>MPCADLVRVSRLMPRHTGAHGTELRRKFSESDKLLAIASWDSKATRDGMEGDHDVKIDEIIRSAAPLWR</sequence>
<protein>
    <submittedName>
        <fullName evidence="1">Uncharacterized protein</fullName>
    </submittedName>
</protein>
<evidence type="ECO:0000313" key="1">
    <source>
        <dbReference type="EMBL" id="GAA5524678.1"/>
    </source>
</evidence>